<feature type="compositionally biased region" description="Basic and acidic residues" evidence="1">
    <location>
        <begin position="14"/>
        <end position="27"/>
    </location>
</feature>
<evidence type="ECO:0000313" key="3">
    <source>
        <dbReference type="Proteomes" id="UP000466431"/>
    </source>
</evidence>
<sequence>MRVLLWRRGFHGRPGRDEQRQADGEQRGHRHGAQRWERRTDDDAGDGRTHRPLEDRTHHAFDTVGREQLVRRQNPRQDRAVGGEEERRRGAQSDRAHRQVPDLQRAKQSEYRDRRRGEHVDRLDRDDDRALVESVGGNPADQHERDQGGAEARRHDRQRYGIVVEFDDLHGQHHREHAVGEDRQ</sequence>
<gene>
    <name evidence="2" type="ORF">MCEL_44640</name>
</gene>
<organism evidence="2 3">
    <name type="scientific">Mycolicibacterium celeriflavum</name>
    <name type="common">Mycobacterium celeriflavum</name>
    <dbReference type="NCBI Taxonomy" id="1249101"/>
    <lineage>
        <taxon>Bacteria</taxon>
        <taxon>Bacillati</taxon>
        <taxon>Actinomycetota</taxon>
        <taxon>Actinomycetes</taxon>
        <taxon>Mycobacteriales</taxon>
        <taxon>Mycobacteriaceae</taxon>
        <taxon>Mycolicibacterium</taxon>
    </lineage>
</organism>
<feature type="region of interest" description="Disordered" evidence="1">
    <location>
        <begin position="1"/>
        <end position="159"/>
    </location>
</feature>
<dbReference type="AlphaFoldDB" id="A0A7I7RQE9"/>
<protein>
    <submittedName>
        <fullName evidence="2">Uncharacterized protein</fullName>
    </submittedName>
</protein>
<proteinExistence type="predicted"/>
<reference evidence="2 3" key="1">
    <citation type="journal article" date="2019" name="Emerg. Microbes Infect.">
        <title>Comprehensive subspecies identification of 175 nontuberculous mycobacteria species based on 7547 genomic profiles.</title>
        <authorList>
            <person name="Matsumoto Y."/>
            <person name="Kinjo T."/>
            <person name="Motooka D."/>
            <person name="Nabeya D."/>
            <person name="Jung N."/>
            <person name="Uechi K."/>
            <person name="Horii T."/>
            <person name="Iida T."/>
            <person name="Fujita J."/>
            <person name="Nakamura S."/>
        </authorList>
    </citation>
    <scope>NUCLEOTIDE SEQUENCE [LARGE SCALE GENOMIC DNA]</scope>
    <source>
        <strain evidence="2 3">JCM 18439</strain>
    </source>
</reference>
<evidence type="ECO:0000313" key="2">
    <source>
        <dbReference type="EMBL" id="BBY46169.1"/>
    </source>
</evidence>
<evidence type="ECO:0000256" key="1">
    <source>
        <dbReference type="SAM" id="MobiDB-lite"/>
    </source>
</evidence>
<dbReference type="EMBL" id="AP022591">
    <property type="protein sequence ID" value="BBY46169.1"/>
    <property type="molecule type" value="Genomic_DNA"/>
</dbReference>
<accession>A0A7I7RQE9</accession>
<keyword evidence="3" id="KW-1185">Reference proteome</keyword>
<dbReference type="Proteomes" id="UP000466431">
    <property type="component" value="Chromosome"/>
</dbReference>
<feature type="compositionally biased region" description="Basic and acidic residues" evidence="1">
    <location>
        <begin position="34"/>
        <end position="131"/>
    </location>
</feature>
<feature type="compositionally biased region" description="Basic and acidic residues" evidence="1">
    <location>
        <begin position="141"/>
        <end position="154"/>
    </location>
</feature>
<dbReference type="KEGG" id="mcee:MCEL_44640"/>
<name>A0A7I7RQE9_MYCCF</name>